<dbReference type="InterPro" id="IPR006726">
    <property type="entry name" value="PHBA_efflux_AaeB/fusaric-R"/>
</dbReference>
<reference evidence="1 2" key="1">
    <citation type="submission" date="2018-07" db="EMBL/GenBank/DDBJ databases">
        <title>Mechanisms of high-level aminoglycoside resistance among Gram-negative pathogens in Brazil.</title>
        <authorList>
            <person name="Ballaben A.S."/>
            <person name="Darini A.L.C."/>
            <person name="Doi Y."/>
        </authorList>
    </citation>
    <scope>NUCLEOTIDE SEQUENCE [LARGE SCALE GENOMIC DNA]</scope>
    <source>
        <strain evidence="1 2">B2-305</strain>
    </source>
</reference>
<evidence type="ECO:0000313" key="2">
    <source>
        <dbReference type="Proteomes" id="UP000253594"/>
    </source>
</evidence>
<dbReference type="GO" id="GO:0022857">
    <property type="term" value="F:transmembrane transporter activity"/>
    <property type="evidence" value="ECO:0007669"/>
    <property type="project" value="InterPro"/>
</dbReference>
<comment type="caution">
    <text evidence="1">The sequence shown here is derived from an EMBL/GenBank/DDBJ whole genome shotgun (WGS) entry which is preliminary data.</text>
</comment>
<dbReference type="Pfam" id="PF04632">
    <property type="entry name" value="FUSC"/>
    <property type="match status" value="1"/>
</dbReference>
<feature type="non-terminal residue" evidence="1">
    <location>
        <position position="77"/>
    </location>
</feature>
<sequence length="77" mass="8842">PAQAEAGFGGRTADRLIRLAQRYDRLPEGRRQPWSDGLMGLDFGDELLYLRQCLEEVPASLAQARDRYLRRLRLALL</sequence>
<dbReference type="EMBL" id="QORE01004199">
    <property type="protein sequence ID" value="RCI63585.1"/>
    <property type="molecule type" value="Genomic_DNA"/>
</dbReference>
<evidence type="ECO:0000313" key="1">
    <source>
        <dbReference type="EMBL" id="RCI63585.1"/>
    </source>
</evidence>
<dbReference type="Proteomes" id="UP000253594">
    <property type="component" value="Unassembled WGS sequence"/>
</dbReference>
<protein>
    <submittedName>
        <fullName evidence="1">Fusaric acid resistance protein</fullName>
    </submittedName>
</protein>
<feature type="non-terminal residue" evidence="1">
    <location>
        <position position="1"/>
    </location>
</feature>
<organism evidence="1 2">
    <name type="scientific">Pseudomonas aeruginosa</name>
    <dbReference type="NCBI Taxonomy" id="287"/>
    <lineage>
        <taxon>Bacteria</taxon>
        <taxon>Pseudomonadati</taxon>
        <taxon>Pseudomonadota</taxon>
        <taxon>Gammaproteobacteria</taxon>
        <taxon>Pseudomonadales</taxon>
        <taxon>Pseudomonadaceae</taxon>
        <taxon>Pseudomonas</taxon>
    </lineage>
</organism>
<dbReference type="AlphaFoldDB" id="A0A367LT69"/>
<gene>
    <name evidence="1" type="ORF">DT376_45445</name>
</gene>
<name>A0A367LT69_PSEAI</name>
<dbReference type="GO" id="GO:0005886">
    <property type="term" value="C:plasma membrane"/>
    <property type="evidence" value="ECO:0007669"/>
    <property type="project" value="InterPro"/>
</dbReference>
<accession>A0A367LT69</accession>
<proteinExistence type="predicted"/>